<dbReference type="PANTHER" id="PTHR10209">
    <property type="entry name" value="OXIDOREDUCTASE, 2OG-FE II OXYGENASE FAMILY PROTEIN"/>
    <property type="match status" value="1"/>
</dbReference>
<dbReference type="Proteomes" id="UP000799438">
    <property type="component" value="Unassembled WGS sequence"/>
</dbReference>
<dbReference type="InterPro" id="IPR027443">
    <property type="entry name" value="IPNS-like_sf"/>
</dbReference>
<dbReference type="PANTHER" id="PTHR10209:SF867">
    <property type="entry name" value="2-OXOGLUTARATE (2OG) AND FE(II)-DEPENDENT OXYGENASE SUPERFAMILY PROTEIN"/>
    <property type="match status" value="1"/>
</dbReference>
<comment type="similarity">
    <text evidence="1 5">Belongs to the iron/ascorbate-dependent oxidoreductase family.</text>
</comment>
<organism evidence="7 8">
    <name type="scientific">Aplosporella prunicola CBS 121167</name>
    <dbReference type="NCBI Taxonomy" id="1176127"/>
    <lineage>
        <taxon>Eukaryota</taxon>
        <taxon>Fungi</taxon>
        <taxon>Dikarya</taxon>
        <taxon>Ascomycota</taxon>
        <taxon>Pezizomycotina</taxon>
        <taxon>Dothideomycetes</taxon>
        <taxon>Dothideomycetes incertae sedis</taxon>
        <taxon>Botryosphaeriales</taxon>
        <taxon>Aplosporellaceae</taxon>
        <taxon>Aplosporella</taxon>
    </lineage>
</organism>
<dbReference type="Gene3D" id="2.60.120.330">
    <property type="entry name" value="B-lactam Antibiotic, Isopenicillin N Synthase, Chain"/>
    <property type="match status" value="1"/>
</dbReference>
<dbReference type="InterPro" id="IPR026992">
    <property type="entry name" value="DIOX_N"/>
</dbReference>
<dbReference type="GeneID" id="54294599"/>
<dbReference type="InterPro" id="IPR044861">
    <property type="entry name" value="IPNS-like_FE2OG_OXY"/>
</dbReference>
<dbReference type="InterPro" id="IPR005123">
    <property type="entry name" value="Oxoglu/Fe-dep_dioxygenase_dom"/>
</dbReference>
<evidence type="ECO:0000256" key="4">
    <source>
        <dbReference type="ARBA" id="ARBA00023004"/>
    </source>
</evidence>
<evidence type="ECO:0000256" key="2">
    <source>
        <dbReference type="ARBA" id="ARBA00022723"/>
    </source>
</evidence>
<dbReference type="RefSeq" id="XP_033396031.1">
    <property type="nucleotide sequence ID" value="XM_033537103.1"/>
</dbReference>
<reference evidence="7" key="1">
    <citation type="journal article" date="2020" name="Stud. Mycol.">
        <title>101 Dothideomycetes genomes: a test case for predicting lifestyles and emergence of pathogens.</title>
        <authorList>
            <person name="Haridas S."/>
            <person name="Albert R."/>
            <person name="Binder M."/>
            <person name="Bloem J."/>
            <person name="Labutti K."/>
            <person name="Salamov A."/>
            <person name="Andreopoulos B."/>
            <person name="Baker S."/>
            <person name="Barry K."/>
            <person name="Bills G."/>
            <person name="Bluhm B."/>
            <person name="Cannon C."/>
            <person name="Castanera R."/>
            <person name="Culley D."/>
            <person name="Daum C."/>
            <person name="Ezra D."/>
            <person name="Gonzalez J."/>
            <person name="Henrissat B."/>
            <person name="Kuo A."/>
            <person name="Liang C."/>
            <person name="Lipzen A."/>
            <person name="Lutzoni F."/>
            <person name="Magnuson J."/>
            <person name="Mondo S."/>
            <person name="Nolan M."/>
            <person name="Ohm R."/>
            <person name="Pangilinan J."/>
            <person name="Park H.-J."/>
            <person name="Ramirez L."/>
            <person name="Alfaro M."/>
            <person name="Sun H."/>
            <person name="Tritt A."/>
            <person name="Yoshinaga Y."/>
            <person name="Zwiers L.-H."/>
            <person name="Turgeon B."/>
            <person name="Goodwin S."/>
            <person name="Spatafora J."/>
            <person name="Crous P."/>
            <person name="Grigoriev I."/>
        </authorList>
    </citation>
    <scope>NUCLEOTIDE SEQUENCE</scope>
    <source>
        <strain evidence="7">CBS 121167</strain>
    </source>
</reference>
<dbReference type="OrthoDB" id="288590at2759"/>
<evidence type="ECO:0000313" key="7">
    <source>
        <dbReference type="EMBL" id="KAF2140318.1"/>
    </source>
</evidence>
<proteinExistence type="inferred from homology"/>
<keyword evidence="4 5" id="KW-0408">Iron</keyword>
<protein>
    <recommendedName>
        <fullName evidence="6">Fe2OG dioxygenase domain-containing protein</fullName>
    </recommendedName>
</protein>
<dbReference type="Pfam" id="PF14226">
    <property type="entry name" value="DIOX_N"/>
    <property type="match status" value="1"/>
</dbReference>
<dbReference type="EMBL" id="ML995490">
    <property type="protein sequence ID" value="KAF2140318.1"/>
    <property type="molecule type" value="Genomic_DNA"/>
</dbReference>
<dbReference type="GO" id="GO:0046872">
    <property type="term" value="F:metal ion binding"/>
    <property type="evidence" value="ECO:0007669"/>
    <property type="project" value="UniProtKB-KW"/>
</dbReference>
<dbReference type="AlphaFoldDB" id="A0A6A6B9S5"/>
<keyword evidence="3 5" id="KW-0560">Oxidoreductase</keyword>
<dbReference type="GO" id="GO:0044283">
    <property type="term" value="P:small molecule biosynthetic process"/>
    <property type="evidence" value="ECO:0007669"/>
    <property type="project" value="UniProtKB-ARBA"/>
</dbReference>
<sequence length="383" mass="41957">MATAATAPFIPTFDKATSEAARAGAASYLASRLKPSAPADASFTIPTIDIAPSFSSSIEDRKTVAAQIRAACITSGFFTITNHGIPAEVCDDILNQAKRFFHDLPHEKKEAIHMKQSTLHRGYEPSEYTSAVGEAETKEGFNWGYETRLDSTGGDGKYVEVDGTTYPEGANLWPSEADLPGFFEGVKSYYSQVLGLARHMFRLFALSLGLEENHFDEMMTHPGGIARLMHYPGAKDPKPLDPNEKADENLGLGAHSDYECFTLLLPSSTPGLEVLSPTGHWIPINKVPGGLIVNIADFFMRWTNDIYKSTVHRVVNRTTDARYSVPFFFSINYDQKVETLPSCISESNPSKYSPIKAGEYILERLNATTKDGAGSYGNSNLDA</sequence>
<evidence type="ECO:0000256" key="1">
    <source>
        <dbReference type="ARBA" id="ARBA00008056"/>
    </source>
</evidence>
<accession>A0A6A6B9S5</accession>
<keyword evidence="2 5" id="KW-0479">Metal-binding</keyword>
<dbReference type="PRINTS" id="PR00682">
    <property type="entry name" value="IPNSYNTHASE"/>
</dbReference>
<keyword evidence="8" id="KW-1185">Reference proteome</keyword>
<name>A0A6A6B9S5_9PEZI</name>
<evidence type="ECO:0000313" key="8">
    <source>
        <dbReference type="Proteomes" id="UP000799438"/>
    </source>
</evidence>
<evidence type="ECO:0000259" key="6">
    <source>
        <dbReference type="PROSITE" id="PS51471"/>
    </source>
</evidence>
<feature type="domain" description="Fe2OG dioxygenase" evidence="6">
    <location>
        <begin position="214"/>
        <end position="331"/>
    </location>
</feature>
<evidence type="ECO:0000256" key="5">
    <source>
        <dbReference type="RuleBase" id="RU003682"/>
    </source>
</evidence>
<dbReference type="GO" id="GO:0016491">
    <property type="term" value="F:oxidoreductase activity"/>
    <property type="evidence" value="ECO:0007669"/>
    <property type="project" value="UniProtKB-KW"/>
</dbReference>
<dbReference type="SUPFAM" id="SSF51197">
    <property type="entry name" value="Clavaminate synthase-like"/>
    <property type="match status" value="1"/>
</dbReference>
<dbReference type="PROSITE" id="PS51471">
    <property type="entry name" value="FE2OG_OXY"/>
    <property type="match status" value="1"/>
</dbReference>
<evidence type="ECO:0000256" key="3">
    <source>
        <dbReference type="ARBA" id="ARBA00023002"/>
    </source>
</evidence>
<dbReference type="Pfam" id="PF03171">
    <property type="entry name" value="2OG-FeII_Oxy"/>
    <property type="match status" value="1"/>
</dbReference>
<gene>
    <name evidence="7" type="ORF">K452DRAFT_230542</name>
</gene>